<feature type="compositionally biased region" description="Basic and acidic residues" evidence="1">
    <location>
        <begin position="7"/>
        <end position="16"/>
    </location>
</feature>
<keyword evidence="3" id="KW-1185">Reference proteome</keyword>
<dbReference type="Proteomes" id="UP001365128">
    <property type="component" value="Unassembled WGS sequence"/>
</dbReference>
<name>A0ABR1MBE9_9PEZI</name>
<sequence>MADEQPEEKTEPKHEDDNTDVEPEIIRFDNNGDLRLLVSERTVEGPVPKIFIVSSKAMSMACDAWNSMLNGSFRESQPPPSGELREVELPNDDAAALKISLNIAHLHFDQIPSRLEFLTLYKVTVLTDKYDATRLIRPWARSWTDEYLNYAEDHGFEEWLWIVWELGMTEIFELTTNSLVTRTGISEHGTLVNIVGRILDPTENSGLQFPSDVIESITKTRKKVISDLLEACYSAVDRIIEQNDARSIYGGEFSQCDAMTFGSLCLSLCNIGLGLQRPDAGVVNKTVNDLYWSLGHVRVHSCKFHAARFTQCPIECVNGGLNAKLQAARDEVHGSISSAILDVHYRHLGRQAKKSGIK</sequence>
<organism evidence="2 3">
    <name type="scientific">Phyllosticta citricarpa</name>
    <dbReference type="NCBI Taxonomy" id="55181"/>
    <lineage>
        <taxon>Eukaryota</taxon>
        <taxon>Fungi</taxon>
        <taxon>Dikarya</taxon>
        <taxon>Ascomycota</taxon>
        <taxon>Pezizomycotina</taxon>
        <taxon>Dothideomycetes</taxon>
        <taxon>Dothideomycetes incertae sedis</taxon>
        <taxon>Botryosphaeriales</taxon>
        <taxon>Phyllostictaceae</taxon>
        <taxon>Phyllosticta</taxon>
    </lineage>
</organism>
<dbReference type="EMBL" id="JBBPDW010000018">
    <property type="protein sequence ID" value="KAK7545240.1"/>
    <property type="molecule type" value="Genomic_DNA"/>
</dbReference>
<proteinExistence type="predicted"/>
<protein>
    <submittedName>
        <fullName evidence="2">Uncharacterized protein</fullName>
    </submittedName>
</protein>
<gene>
    <name evidence="2" type="ORF">IWX46DRAFT_601783</name>
</gene>
<evidence type="ECO:0000313" key="2">
    <source>
        <dbReference type="EMBL" id="KAK7545240.1"/>
    </source>
</evidence>
<feature type="region of interest" description="Disordered" evidence="1">
    <location>
        <begin position="1"/>
        <end position="23"/>
    </location>
</feature>
<accession>A0ABR1MBE9</accession>
<reference evidence="2 3" key="1">
    <citation type="submission" date="2024-04" db="EMBL/GenBank/DDBJ databases">
        <title>Phyllosticta paracitricarpa is synonymous to the EU quarantine fungus P. citricarpa based on phylogenomic analyses.</title>
        <authorList>
            <consortium name="Lawrence Berkeley National Laboratory"/>
            <person name="Van Ingen-Buijs V.A."/>
            <person name="Van Westerhoven A.C."/>
            <person name="Haridas S."/>
            <person name="Skiadas P."/>
            <person name="Martin F."/>
            <person name="Groenewald J.Z."/>
            <person name="Crous P.W."/>
            <person name="Seidl M.F."/>
        </authorList>
    </citation>
    <scope>NUCLEOTIDE SEQUENCE [LARGE SCALE GENOMIC DNA]</scope>
    <source>
        <strain evidence="2 3">CBS 122670</strain>
    </source>
</reference>
<comment type="caution">
    <text evidence="2">The sequence shown here is derived from an EMBL/GenBank/DDBJ whole genome shotgun (WGS) entry which is preliminary data.</text>
</comment>
<evidence type="ECO:0000256" key="1">
    <source>
        <dbReference type="SAM" id="MobiDB-lite"/>
    </source>
</evidence>
<evidence type="ECO:0000313" key="3">
    <source>
        <dbReference type="Proteomes" id="UP001365128"/>
    </source>
</evidence>